<keyword evidence="3" id="KW-1185">Reference proteome</keyword>
<keyword evidence="1" id="KW-1133">Transmembrane helix</keyword>
<dbReference type="AlphaFoldDB" id="A0A1W2EXZ8"/>
<organism evidence="2 3">
    <name type="scientific">Primorskyibacter flagellatus</name>
    <dbReference type="NCBI Taxonomy" id="1387277"/>
    <lineage>
        <taxon>Bacteria</taxon>
        <taxon>Pseudomonadati</taxon>
        <taxon>Pseudomonadota</taxon>
        <taxon>Alphaproteobacteria</taxon>
        <taxon>Rhodobacterales</taxon>
        <taxon>Roseobacteraceae</taxon>
        <taxon>Primorskyibacter</taxon>
    </lineage>
</organism>
<dbReference type="Proteomes" id="UP000192330">
    <property type="component" value="Unassembled WGS sequence"/>
</dbReference>
<feature type="non-terminal residue" evidence="2">
    <location>
        <position position="1"/>
    </location>
</feature>
<feature type="transmembrane region" description="Helical" evidence="1">
    <location>
        <begin position="54"/>
        <end position="73"/>
    </location>
</feature>
<accession>A0A1W2EXZ8</accession>
<keyword evidence="1" id="KW-0812">Transmembrane</keyword>
<dbReference type="RefSeq" id="WP_218673283.1">
    <property type="nucleotide sequence ID" value="NZ_FWYD01000058.1"/>
</dbReference>
<reference evidence="2 3" key="1">
    <citation type="submission" date="2017-04" db="EMBL/GenBank/DDBJ databases">
        <authorList>
            <person name="Afonso C.L."/>
            <person name="Miller P.J."/>
            <person name="Scott M.A."/>
            <person name="Spackman E."/>
            <person name="Goraichik I."/>
            <person name="Dimitrov K.M."/>
            <person name="Suarez D.L."/>
            <person name="Swayne D.E."/>
        </authorList>
    </citation>
    <scope>NUCLEOTIDE SEQUENCE [LARGE SCALE GENOMIC DNA]</scope>
    <source>
        <strain evidence="2 3">CGMCC 1.12644</strain>
    </source>
</reference>
<gene>
    <name evidence="2" type="ORF">SAMN06295998_1581</name>
</gene>
<proteinExistence type="predicted"/>
<name>A0A1W2EXZ8_9RHOB</name>
<protein>
    <submittedName>
        <fullName evidence="2">Uncharacterized protein</fullName>
    </submittedName>
</protein>
<evidence type="ECO:0000313" key="3">
    <source>
        <dbReference type="Proteomes" id="UP000192330"/>
    </source>
</evidence>
<dbReference type="EMBL" id="FWYD01000058">
    <property type="protein sequence ID" value="SMD14452.1"/>
    <property type="molecule type" value="Genomic_DNA"/>
</dbReference>
<evidence type="ECO:0000313" key="2">
    <source>
        <dbReference type="EMBL" id="SMD14452.1"/>
    </source>
</evidence>
<evidence type="ECO:0000256" key="1">
    <source>
        <dbReference type="SAM" id="Phobius"/>
    </source>
</evidence>
<keyword evidence="1" id="KW-0472">Membrane</keyword>
<sequence>GKAGCFGIGTAPWRVAQVYQITPKEAGFSDVPKACAPVTTKNLMKIKHLPWGKILGATVATWISIVVAIALGLRSNEPIEVVVKGAPPVSSDPIERLTNRGYTFDRSGFIRAAENGDTRSVALFCETAGERWLDYSFVSMMKIDESVTDAIALCNKEYSIVACSLPAPGDLWSDYATFAIHIRSNERNGNLSKICGAPFVAELERRADAAK</sequence>